<dbReference type="InterPro" id="IPR017853">
    <property type="entry name" value="GH"/>
</dbReference>
<dbReference type="SUPFAM" id="SSF51445">
    <property type="entry name" value="(Trans)glycosidases"/>
    <property type="match status" value="1"/>
</dbReference>
<dbReference type="Proteomes" id="UP001293593">
    <property type="component" value="Unassembled WGS sequence"/>
</dbReference>
<dbReference type="Pfam" id="PF00232">
    <property type="entry name" value="Glyco_hydro_1"/>
    <property type="match status" value="1"/>
</dbReference>
<name>A0AAE1N3A1_9FABA</name>
<protein>
    <recommendedName>
        <fullName evidence="8">Beta-glucosidase</fullName>
    </recommendedName>
</protein>
<comment type="similarity">
    <text evidence="1 5">Belongs to the glycosyl hydrolase 1 family.</text>
</comment>
<gene>
    <name evidence="6" type="ORF">QN277_013465</name>
</gene>
<evidence type="ECO:0000256" key="2">
    <source>
        <dbReference type="ARBA" id="ARBA00022729"/>
    </source>
</evidence>
<dbReference type="PANTHER" id="PTHR10353:SF208">
    <property type="entry name" value="GLYCOSIDE HYDROLASE FAMILY 1 PROTEIN"/>
    <property type="match status" value="1"/>
</dbReference>
<dbReference type="Gene3D" id="3.20.20.80">
    <property type="entry name" value="Glycosidases"/>
    <property type="match status" value="1"/>
</dbReference>
<dbReference type="InterPro" id="IPR001360">
    <property type="entry name" value="Glyco_hydro_1"/>
</dbReference>
<evidence type="ECO:0008006" key="8">
    <source>
        <dbReference type="Google" id="ProtNLM"/>
    </source>
</evidence>
<dbReference type="InterPro" id="IPR033132">
    <property type="entry name" value="GH_1_N_CS"/>
</dbReference>
<dbReference type="GO" id="GO:0005975">
    <property type="term" value="P:carbohydrate metabolic process"/>
    <property type="evidence" value="ECO:0007669"/>
    <property type="project" value="InterPro"/>
</dbReference>
<evidence type="ECO:0000256" key="4">
    <source>
        <dbReference type="ARBA" id="ARBA00023180"/>
    </source>
</evidence>
<dbReference type="AlphaFoldDB" id="A0AAE1N3A1"/>
<accession>A0AAE1N3A1</accession>
<proteinExistence type="inferred from homology"/>
<keyword evidence="7" id="KW-1185">Reference proteome</keyword>
<keyword evidence="2" id="KW-0732">Signal</keyword>
<evidence type="ECO:0000256" key="5">
    <source>
        <dbReference type="RuleBase" id="RU003690"/>
    </source>
</evidence>
<evidence type="ECO:0000313" key="7">
    <source>
        <dbReference type="Proteomes" id="UP001293593"/>
    </source>
</evidence>
<dbReference type="FunFam" id="3.20.20.80:FF:000069">
    <property type="entry name" value="Beta-glucosidase 1"/>
    <property type="match status" value="1"/>
</dbReference>
<sequence>MQSMRQLYVGTHVFLVEAPNIIIMIHGNRTTDPENQRYYGFQFITLSREWRMTKVKGLPDTLFHEETGSCGRSSRRNRTWMKVLLATVILAVANSASADDSLNRGDFPPDFIFGAATSAFQVEGAADEDGRTPSILDALALDEIMTRGYGDRTCDQYHKYKEDVKLMANMGLNAYRFSISWSRLIPNGKGAVNPKGLEYYNNLINELISHDIQPHVTLHHSDLPQALEDEYGGWLSRRAVRDFEAYANVCFKEFGDRVKHWTTTNEANIFVFCGYDFGILPPYRCSPSFVANCSKGNSSTEPYLAAHNMLLAHASAASLYRRKYQKQQRGFVGINILAMNFSPLTNTFEDVSATQRAQDFNLGWILNPIMFGEYPETLKRSAGWKLPSFTKAESNMVKGSIDFLGINFYHSCYVKNNPDSLQIGERDILADLAFSFSCYGNDTFAIEIPVKPWGLKSLLELLKNTYGDLPIYIHENGQQTLRESSLDDWPRVIYLHEYIKSVLDSLRTGLNVRGYFVWSLLDLFEILTGYQTSYGLYYIDLNDPNLKRQPKLSSKWYSEFLHKRSMNPKIITGLEKSAPVLSAAA</sequence>
<dbReference type="PRINTS" id="PR00131">
    <property type="entry name" value="GLHYDRLASE1"/>
</dbReference>
<dbReference type="PROSITE" id="PS00653">
    <property type="entry name" value="GLYCOSYL_HYDROL_F1_2"/>
    <property type="match status" value="1"/>
</dbReference>
<dbReference type="EMBL" id="JAWXYG010000002">
    <property type="protein sequence ID" value="KAK4282042.1"/>
    <property type="molecule type" value="Genomic_DNA"/>
</dbReference>
<reference evidence="6" key="1">
    <citation type="submission" date="2023-10" db="EMBL/GenBank/DDBJ databases">
        <title>Chromosome-level genome of the transformable northern wattle, Acacia crassicarpa.</title>
        <authorList>
            <person name="Massaro I."/>
            <person name="Sinha N.R."/>
            <person name="Poethig S."/>
            <person name="Leichty A.R."/>
        </authorList>
    </citation>
    <scope>NUCLEOTIDE SEQUENCE</scope>
    <source>
        <strain evidence="6">Acra3RX</strain>
        <tissue evidence="6">Leaf</tissue>
    </source>
</reference>
<organism evidence="6 7">
    <name type="scientific">Acacia crassicarpa</name>
    <name type="common">northern wattle</name>
    <dbReference type="NCBI Taxonomy" id="499986"/>
    <lineage>
        <taxon>Eukaryota</taxon>
        <taxon>Viridiplantae</taxon>
        <taxon>Streptophyta</taxon>
        <taxon>Embryophyta</taxon>
        <taxon>Tracheophyta</taxon>
        <taxon>Spermatophyta</taxon>
        <taxon>Magnoliopsida</taxon>
        <taxon>eudicotyledons</taxon>
        <taxon>Gunneridae</taxon>
        <taxon>Pentapetalae</taxon>
        <taxon>rosids</taxon>
        <taxon>fabids</taxon>
        <taxon>Fabales</taxon>
        <taxon>Fabaceae</taxon>
        <taxon>Caesalpinioideae</taxon>
        <taxon>mimosoid clade</taxon>
        <taxon>Acacieae</taxon>
        <taxon>Acacia</taxon>
    </lineage>
</organism>
<keyword evidence="3" id="KW-0378">Hydrolase</keyword>
<evidence type="ECO:0000313" key="6">
    <source>
        <dbReference type="EMBL" id="KAK4282042.1"/>
    </source>
</evidence>
<dbReference type="PANTHER" id="PTHR10353">
    <property type="entry name" value="GLYCOSYL HYDROLASE"/>
    <property type="match status" value="1"/>
</dbReference>
<comment type="caution">
    <text evidence="6">The sequence shown here is derived from an EMBL/GenBank/DDBJ whole genome shotgun (WGS) entry which is preliminary data.</text>
</comment>
<evidence type="ECO:0000256" key="1">
    <source>
        <dbReference type="ARBA" id="ARBA00010838"/>
    </source>
</evidence>
<evidence type="ECO:0000256" key="3">
    <source>
        <dbReference type="ARBA" id="ARBA00022801"/>
    </source>
</evidence>
<keyword evidence="4" id="KW-0325">Glycoprotein</keyword>
<dbReference type="GO" id="GO:0008422">
    <property type="term" value="F:beta-glucosidase activity"/>
    <property type="evidence" value="ECO:0007669"/>
    <property type="project" value="TreeGrafter"/>
</dbReference>